<reference evidence="5 6" key="1">
    <citation type="submission" date="2024-02" db="EMBL/GenBank/DDBJ databases">
        <title>Seven novel Bacillus-like species.</title>
        <authorList>
            <person name="Liu G."/>
        </authorList>
    </citation>
    <scope>NUCLEOTIDE SEQUENCE [LARGE SCALE GENOMIC DNA]</scope>
    <source>
        <strain evidence="5 6">FJAT-52991</strain>
        <plasmid evidence="5 6">unnamed2</plasmid>
    </source>
</reference>
<keyword evidence="2" id="KW-0238">DNA-binding</keyword>
<evidence type="ECO:0000313" key="6">
    <source>
        <dbReference type="Proteomes" id="UP001387364"/>
    </source>
</evidence>
<keyword evidence="1" id="KW-0805">Transcription regulation</keyword>
<keyword evidence="6" id="KW-1185">Reference proteome</keyword>
<sequence>MKDLLSEREVEVAALVAEGFKDIEISRKLFISRRRVGEIIFSIKKKLNISSRVQIGIAAYTLGLIAFQIDLHQEQIMN</sequence>
<dbReference type="InterPro" id="IPR036388">
    <property type="entry name" value="WH-like_DNA-bd_sf"/>
</dbReference>
<geneLocation type="plasmid" evidence="5 6">
    <name>unnamed2</name>
</geneLocation>
<dbReference type="PROSITE" id="PS50043">
    <property type="entry name" value="HTH_LUXR_2"/>
    <property type="match status" value="1"/>
</dbReference>
<evidence type="ECO:0000256" key="1">
    <source>
        <dbReference type="ARBA" id="ARBA00023015"/>
    </source>
</evidence>
<dbReference type="PRINTS" id="PR00038">
    <property type="entry name" value="HTHLUXR"/>
</dbReference>
<accession>A0ABZ2NBX1</accession>
<dbReference type="Proteomes" id="UP001387364">
    <property type="component" value="Plasmid unnamed2"/>
</dbReference>
<dbReference type="InterPro" id="IPR000792">
    <property type="entry name" value="Tscrpt_reg_LuxR_C"/>
</dbReference>
<organism evidence="5 6">
    <name type="scientific">Bacillus kandeliae</name>
    <dbReference type="NCBI Taxonomy" id="3129297"/>
    <lineage>
        <taxon>Bacteria</taxon>
        <taxon>Bacillati</taxon>
        <taxon>Bacillota</taxon>
        <taxon>Bacilli</taxon>
        <taxon>Bacillales</taxon>
        <taxon>Bacillaceae</taxon>
        <taxon>Bacillus</taxon>
    </lineage>
</organism>
<feature type="domain" description="HTH luxR-type" evidence="4">
    <location>
        <begin position="1"/>
        <end position="63"/>
    </location>
</feature>
<keyword evidence="3" id="KW-0804">Transcription</keyword>
<name>A0ABZ2NBX1_9BACI</name>
<protein>
    <submittedName>
        <fullName evidence="5">Helix-turn-helix transcriptional regulator</fullName>
    </submittedName>
</protein>
<keyword evidence="5" id="KW-0614">Plasmid</keyword>
<dbReference type="InterPro" id="IPR016032">
    <property type="entry name" value="Sig_transdc_resp-reg_C-effctor"/>
</dbReference>
<dbReference type="Gene3D" id="1.10.10.10">
    <property type="entry name" value="Winged helix-like DNA-binding domain superfamily/Winged helix DNA-binding domain"/>
    <property type="match status" value="1"/>
</dbReference>
<evidence type="ECO:0000259" key="4">
    <source>
        <dbReference type="PROSITE" id="PS50043"/>
    </source>
</evidence>
<evidence type="ECO:0000256" key="2">
    <source>
        <dbReference type="ARBA" id="ARBA00023125"/>
    </source>
</evidence>
<dbReference type="EMBL" id="CP147406">
    <property type="protein sequence ID" value="WXB95029.1"/>
    <property type="molecule type" value="Genomic_DNA"/>
</dbReference>
<evidence type="ECO:0000256" key="3">
    <source>
        <dbReference type="ARBA" id="ARBA00023163"/>
    </source>
</evidence>
<dbReference type="Pfam" id="PF00196">
    <property type="entry name" value="GerE"/>
    <property type="match status" value="1"/>
</dbReference>
<gene>
    <name evidence="5" type="ORF">WDJ61_18810</name>
</gene>
<dbReference type="PANTHER" id="PTHR44688">
    <property type="entry name" value="DNA-BINDING TRANSCRIPTIONAL ACTIVATOR DEVR_DOSR"/>
    <property type="match status" value="1"/>
</dbReference>
<dbReference type="SUPFAM" id="SSF46894">
    <property type="entry name" value="C-terminal effector domain of the bipartite response regulators"/>
    <property type="match status" value="1"/>
</dbReference>
<evidence type="ECO:0000313" key="5">
    <source>
        <dbReference type="EMBL" id="WXB95029.1"/>
    </source>
</evidence>
<dbReference type="PANTHER" id="PTHR44688:SF16">
    <property type="entry name" value="DNA-BINDING TRANSCRIPTIONAL ACTIVATOR DEVR_DOSR"/>
    <property type="match status" value="1"/>
</dbReference>
<dbReference type="SMART" id="SM00421">
    <property type="entry name" value="HTH_LUXR"/>
    <property type="match status" value="1"/>
</dbReference>
<dbReference type="RefSeq" id="WP_338754920.1">
    <property type="nucleotide sequence ID" value="NZ_CP147406.1"/>
</dbReference>
<proteinExistence type="predicted"/>